<keyword evidence="3" id="KW-1185">Reference proteome</keyword>
<evidence type="ECO:0000313" key="3">
    <source>
        <dbReference type="Proteomes" id="UP000597507"/>
    </source>
</evidence>
<feature type="region of interest" description="Disordered" evidence="1">
    <location>
        <begin position="46"/>
        <end position="131"/>
    </location>
</feature>
<dbReference type="Proteomes" id="UP000597507">
    <property type="component" value="Unassembled WGS sequence"/>
</dbReference>
<sequence>MARLSTPCPPSCKGRLRGERSARFLGRTDPYQAGAAALPARFAVAADRAAPSAGARRPGGAPIPPAWPSAGKEWRDRPALAPALPARAARRHRPDRRPFRRRREPRPSVGVRPASPRHRLPAGPRKAEPIRREIRREGSDAMAATGLEAFDRTLQTTHIWLDEIMAELGPDRQAA</sequence>
<feature type="compositionally biased region" description="Low complexity" evidence="1">
    <location>
        <begin position="46"/>
        <end position="60"/>
    </location>
</feature>
<comment type="caution">
    <text evidence="2">The sequence shown here is derived from an EMBL/GenBank/DDBJ whole genome shotgun (WGS) entry which is preliminary data.</text>
</comment>
<evidence type="ECO:0000313" key="2">
    <source>
        <dbReference type="EMBL" id="GGG28598.1"/>
    </source>
</evidence>
<accession>A0A8J3EAM0</accession>
<protein>
    <submittedName>
        <fullName evidence="2">Uncharacterized protein</fullName>
    </submittedName>
</protein>
<feature type="compositionally biased region" description="Basic residues" evidence="1">
    <location>
        <begin position="88"/>
        <end position="104"/>
    </location>
</feature>
<gene>
    <name evidence="2" type="ORF">GCM10010964_15660</name>
</gene>
<evidence type="ECO:0000256" key="1">
    <source>
        <dbReference type="SAM" id="MobiDB-lite"/>
    </source>
</evidence>
<proteinExistence type="predicted"/>
<reference evidence="2 3" key="1">
    <citation type="journal article" date="2014" name="Int. J. Syst. Evol. Microbiol.">
        <title>Complete genome sequence of Corynebacterium casei LMG S-19264T (=DSM 44701T), isolated from a smear-ripened cheese.</title>
        <authorList>
            <consortium name="US DOE Joint Genome Institute (JGI-PGF)"/>
            <person name="Walter F."/>
            <person name="Albersmeier A."/>
            <person name="Kalinowski J."/>
            <person name="Ruckert C."/>
        </authorList>
    </citation>
    <scope>NUCLEOTIDE SEQUENCE [LARGE SCALE GENOMIC DNA]</scope>
    <source>
        <strain evidence="2 3">CGMCC 1.16330</strain>
    </source>
</reference>
<name>A0A8J3EAM0_9PROT</name>
<organism evidence="2 3">
    <name type="scientific">Caldovatus sediminis</name>
    <dbReference type="NCBI Taxonomy" id="2041189"/>
    <lineage>
        <taxon>Bacteria</taxon>
        <taxon>Pseudomonadati</taxon>
        <taxon>Pseudomonadota</taxon>
        <taxon>Alphaproteobacteria</taxon>
        <taxon>Acetobacterales</taxon>
        <taxon>Roseomonadaceae</taxon>
        <taxon>Caldovatus</taxon>
    </lineage>
</organism>
<dbReference type="AlphaFoldDB" id="A0A8J3EAM0"/>
<dbReference type="EMBL" id="BMKS01000004">
    <property type="protein sequence ID" value="GGG28598.1"/>
    <property type="molecule type" value="Genomic_DNA"/>
</dbReference>